<evidence type="ECO:0000256" key="1">
    <source>
        <dbReference type="ARBA" id="ARBA00004141"/>
    </source>
</evidence>
<evidence type="ECO:0000256" key="7">
    <source>
        <dbReference type="SAM" id="Phobius"/>
    </source>
</evidence>
<proteinExistence type="inferred from homology"/>
<keyword evidence="5 7" id="KW-0472">Membrane</keyword>
<dbReference type="PANTHER" id="PTHR11119">
    <property type="entry name" value="XANTHINE-URACIL / VITAMIN C PERMEASE FAMILY MEMBER"/>
    <property type="match status" value="1"/>
</dbReference>
<feature type="region of interest" description="Disordered" evidence="6">
    <location>
        <begin position="1"/>
        <end position="30"/>
    </location>
</feature>
<organism evidence="8 9">
    <name type="scientific">Mesorhabditis spiculigera</name>
    <dbReference type="NCBI Taxonomy" id="96644"/>
    <lineage>
        <taxon>Eukaryota</taxon>
        <taxon>Metazoa</taxon>
        <taxon>Ecdysozoa</taxon>
        <taxon>Nematoda</taxon>
        <taxon>Chromadorea</taxon>
        <taxon>Rhabditida</taxon>
        <taxon>Rhabditina</taxon>
        <taxon>Rhabditomorpha</taxon>
        <taxon>Rhabditoidea</taxon>
        <taxon>Rhabditidae</taxon>
        <taxon>Mesorhabditinae</taxon>
        <taxon>Mesorhabditis</taxon>
    </lineage>
</organism>
<gene>
    <name evidence="8" type="ORF">MSPICULIGERA_LOCUS20832</name>
</gene>
<feature type="transmembrane region" description="Helical" evidence="7">
    <location>
        <begin position="208"/>
        <end position="228"/>
    </location>
</feature>
<dbReference type="EMBL" id="CATQJA010002664">
    <property type="protein sequence ID" value="CAJ0582702.1"/>
    <property type="molecule type" value="Genomic_DNA"/>
</dbReference>
<reference evidence="8" key="1">
    <citation type="submission" date="2023-06" db="EMBL/GenBank/DDBJ databases">
        <authorList>
            <person name="Delattre M."/>
        </authorList>
    </citation>
    <scope>NUCLEOTIDE SEQUENCE</scope>
    <source>
        <strain evidence="8">AF72</strain>
    </source>
</reference>
<keyword evidence="9" id="KW-1185">Reference proteome</keyword>
<dbReference type="GO" id="GO:0022857">
    <property type="term" value="F:transmembrane transporter activity"/>
    <property type="evidence" value="ECO:0007669"/>
    <property type="project" value="InterPro"/>
</dbReference>
<comment type="subcellular location">
    <subcellularLocation>
        <location evidence="1">Membrane</location>
        <topology evidence="1">Multi-pass membrane protein</topology>
    </subcellularLocation>
</comment>
<evidence type="ECO:0000256" key="4">
    <source>
        <dbReference type="ARBA" id="ARBA00022989"/>
    </source>
</evidence>
<dbReference type="Pfam" id="PF00860">
    <property type="entry name" value="Xan_ur_permease"/>
    <property type="match status" value="1"/>
</dbReference>
<dbReference type="Proteomes" id="UP001177023">
    <property type="component" value="Unassembled WGS sequence"/>
</dbReference>
<dbReference type="InterPro" id="IPR006043">
    <property type="entry name" value="NCS2"/>
</dbReference>
<keyword evidence="4 7" id="KW-1133">Transmembrane helix</keyword>
<accession>A0AA36D8J4</accession>
<feature type="transmembrane region" description="Helical" evidence="7">
    <location>
        <begin position="453"/>
        <end position="472"/>
    </location>
</feature>
<dbReference type="NCBIfam" id="NF037981">
    <property type="entry name" value="NCS2_1"/>
    <property type="match status" value="1"/>
</dbReference>
<feature type="transmembrane region" description="Helical" evidence="7">
    <location>
        <begin position="55"/>
        <end position="75"/>
    </location>
</feature>
<feature type="transmembrane region" description="Helical" evidence="7">
    <location>
        <begin position="484"/>
        <end position="504"/>
    </location>
</feature>
<feature type="transmembrane region" description="Helical" evidence="7">
    <location>
        <begin position="87"/>
        <end position="107"/>
    </location>
</feature>
<evidence type="ECO:0000256" key="3">
    <source>
        <dbReference type="ARBA" id="ARBA00022692"/>
    </source>
</evidence>
<dbReference type="AlphaFoldDB" id="A0AA36D8J4"/>
<comment type="caution">
    <text evidence="8">The sequence shown here is derived from an EMBL/GenBank/DDBJ whole genome shotgun (WGS) entry which is preliminary data.</text>
</comment>
<feature type="non-terminal residue" evidence="8">
    <location>
        <position position="1"/>
    </location>
</feature>
<keyword evidence="3 7" id="KW-0812">Transmembrane</keyword>
<dbReference type="GO" id="GO:0016020">
    <property type="term" value="C:membrane"/>
    <property type="evidence" value="ECO:0007669"/>
    <property type="project" value="UniProtKB-SubCell"/>
</dbReference>
<name>A0AA36D8J4_9BILA</name>
<evidence type="ECO:0000313" key="8">
    <source>
        <dbReference type="EMBL" id="CAJ0582702.1"/>
    </source>
</evidence>
<evidence type="ECO:0000256" key="2">
    <source>
        <dbReference type="ARBA" id="ARBA00008821"/>
    </source>
</evidence>
<protein>
    <recommendedName>
        <fullName evidence="10">Solute carrier family 23 member 2</fullName>
    </recommendedName>
</protein>
<feature type="transmembrane region" description="Helical" evidence="7">
    <location>
        <begin position="249"/>
        <end position="270"/>
    </location>
</feature>
<evidence type="ECO:0000256" key="6">
    <source>
        <dbReference type="SAM" id="MobiDB-lite"/>
    </source>
</evidence>
<feature type="transmembrane region" description="Helical" evidence="7">
    <location>
        <begin position="156"/>
        <end position="174"/>
    </location>
</feature>
<feature type="transmembrane region" description="Helical" evidence="7">
    <location>
        <begin position="422"/>
        <end position="441"/>
    </location>
</feature>
<evidence type="ECO:0008006" key="10">
    <source>
        <dbReference type="Google" id="ProtNLM"/>
    </source>
</evidence>
<evidence type="ECO:0000256" key="5">
    <source>
        <dbReference type="ARBA" id="ARBA00023136"/>
    </source>
</evidence>
<feature type="transmembrane region" description="Helical" evidence="7">
    <location>
        <begin position="397"/>
        <end position="416"/>
    </location>
</feature>
<feature type="transmembrane region" description="Helical" evidence="7">
    <location>
        <begin position="181"/>
        <end position="202"/>
    </location>
</feature>
<evidence type="ECO:0000313" key="9">
    <source>
        <dbReference type="Proteomes" id="UP001177023"/>
    </source>
</evidence>
<comment type="similarity">
    <text evidence="2">Belongs to the nucleobase:cation symporter-2 (NCS2) (TC 2.A.40) family.</text>
</comment>
<sequence>MGFKSNGDADSYSSSEEGKRPPDSDADSDATVPELHLAVNDVPDWKGMLLFGSQQMLLCISGLLVLPFLVSDLACAGDRTIELRVKLISSTFVASGIATLLQTTFGLRLSILHGPSFAFIPALSAFKSLPENACPYSRTQSSPEDLWMGRMRAMEGSLMISSAVLFIIGASGLVGKVSKMVGPICIAPLMILLEIGTVPTLVEKMSLHWVSLLEFFVVVLMAVILEPYAVPIPYFSVSQRKIKFVRARIFGMFPYLFSLLFVWFICWLLTITNLEPVEGEARTDKNSTMEVLSGSPWFQIPYPGQFGRPSVDAALLCGFFASAFACLLENLGDYEMVAKVSQQRHPPGAAVNRGIMIEGFGSILAGAFGLGAGVTTYAENIALMHITRVASRATMQMAGVMCIVIGLFTKVAALLASVPDAIVGGLLGIGMAMIMGVSISNLRTVNMRLSRNVAVLGLSLLAGLAVPDYFTLSPIKTGNATTDQVLMTLLSIRMLIGGLVAFILDNTIPGVTRFQRGFPPENEKHELVPLEEDGYAFPPFVNRLLLRHSYLSNLPFLPSQTDLKRTVAEEKIAAEEAEKPDIIV</sequence>